<dbReference type="InterPro" id="IPR003660">
    <property type="entry name" value="HAMP_dom"/>
</dbReference>
<evidence type="ECO:0000313" key="15">
    <source>
        <dbReference type="Proteomes" id="UP000686327"/>
    </source>
</evidence>
<feature type="domain" description="HAMP" evidence="13">
    <location>
        <begin position="176"/>
        <end position="228"/>
    </location>
</feature>
<gene>
    <name evidence="14" type="primary">narX</name>
    <name evidence="14" type="ORF">KC222_11215</name>
</gene>
<keyword evidence="6 10" id="KW-0418">Kinase</keyword>
<keyword evidence="4 10" id="KW-0808">Transferase</keyword>
<dbReference type="CDD" id="cd16917">
    <property type="entry name" value="HATPase_UhpB-NarQ-NarX-like"/>
    <property type="match status" value="1"/>
</dbReference>
<dbReference type="InterPro" id="IPR016380">
    <property type="entry name" value="Sig_transdc_His_kin_NarX/NarQ"/>
</dbReference>
<keyword evidence="7 11" id="KW-1133">Transmembrane helix</keyword>
<dbReference type="Pfam" id="PF07730">
    <property type="entry name" value="HisKA_3"/>
    <property type="match status" value="1"/>
</dbReference>
<evidence type="ECO:0000256" key="8">
    <source>
        <dbReference type="ARBA" id="ARBA00023012"/>
    </source>
</evidence>
<comment type="subcellular location">
    <subcellularLocation>
        <location evidence="1">Cell inner membrane</location>
        <topology evidence="1">Multi-pass membrane protein</topology>
    </subcellularLocation>
</comment>
<dbReference type="PROSITE" id="PS50109">
    <property type="entry name" value="HIS_KIN"/>
    <property type="match status" value="1"/>
</dbReference>
<reference evidence="15" key="2">
    <citation type="submission" date="2023-07" db="EMBL/GenBank/DDBJ databases">
        <title>Cedecea davisae an AmpC producer and its therapeutic implications.</title>
        <authorList>
            <person name="Notter J."/>
        </authorList>
    </citation>
    <scope>NUCLEOTIDE SEQUENCE [LARGE SCALE GENOMIC DNA]</scope>
    <source>
        <strain evidence="15">1</strain>
    </source>
</reference>
<name>A0ABS6DH99_9ENTR</name>
<proteinExistence type="predicted"/>
<dbReference type="EC" id="2.7.13.3" evidence="10"/>
<dbReference type="PIRSF" id="PIRSF003167">
    <property type="entry name" value="STHK_NarX/NarQ"/>
    <property type="match status" value="1"/>
</dbReference>
<dbReference type="SMART" id="SM00304">
    <property type="entry name" value="HAMP"/>
    <property type="match status" value="1"/>
</dbReference>
<dbReference type="InterPro" id="IPR003594">
    <property type="entry name" value="HATPase_dom"/>
</dbReference>
<dbReference type="Proteomes" id="UP000686327">
    <property type="component" value="Unassembled WGS sequence"/>
</dbReference>
<evidence type="ECO:0000256" key="3">
    <source>
        <dbReference type="ARBA" id="ARBA00022553"/>
    </source>
</evidence>
<evidence type="ECO:0000256" key="7">
    <source>
        <dbReference type="ARBA" id="ARBA00022989"/>
    </source>
</evidence>
<evidence type="ECO:0000256" key="1">
    <source>
        <dbReference type="ARBA" id="ARBA00004429"/>
    </source>
</evidence>
<dbReference type="NCBIfam" id="NF007896">
    <property type="entry name" value="PRK10600.1"/>
    <property type="match status" value="1"/>
</dbReference>
<evidence type="ECO:0000259" key="12">
    <source>
        <dbReference type="PROSITE" id="PS50109"/>
    </source>
</evidence>
<dbReference type="CDD" id="cd06225">
    <property type="entry name" value="HAMP"/>
    <property type="match status" value="1"/>
</dbReference>
<accession>A0ABS6DH99</accession>
<protein>
    <recommendedName>
        <fullName evidence="10">Sensor protein</fullName>
        <ecNumber evidence="10">2.7.13.3</ecNumber>
    </recommendedName>
</protein>
<dbReference type="CDD" id="cd22900">
    <property type="entry name" value="NarX_sensor"/>
    <property type="match status" value="1"/>
</dbReference>
<dbReference type="Pfam" id="PF13675">
    <property type="entry name" value="PilJ"/>
    <property type="match status" value="1"/>
</dbReference>
<dbReference type="GO" id="GO:0004673">
    <property type="term" value="F:protein histidine kinase activity"/>
    <property type="evidence" value="ECO:0007669"/>
    <property type="project" value="UniProtKB-EC"/>
</dbReference>
<dbReference type="EMBL" id="JAGRYU010000019">
    <property type="protein sequence ID" value="MBU4682582.1"/>
    <property type="molecule type" value="Genomic_DNA"/>
</dbReference>
<dbReference type="InterPro" id="IPR011712">
    <property type="entry name" value="Sig_transdc_His_kin_sub3_dim/P"/>
</dbReference>
<keyword evidence="10" id="KW-0547">Nucleotide-binding</keyword>
<dbReference type="Pfam" id="PF00672">
    <property type="entry name" value="HAMP"/>
    <property type="match status" value="1"/>
</dbReference>
<organism evidence="14 15">
    <name type="scientific">Cedecea davisae</name>
    <dbReference type="NCBI Taxonomy" id="158484"/>
    <lineage>
        <taxon>Bacteria</taxon>
        <taxon>Pseudomonadati</taxon>
        <taxon>Pseudomonadota</taxon>
        <taxon>Gammaproteobacteria</taxon>
        <taxon>Enterobacterales</taxon>
        <taxon>Enterobacteriaceae</taxon>
        <taxon>Cedecea</taxon>
    </lineage>
</organism>
<evidence type="ECO:0000256" key="5">
    <source>
        <dbReference type="ARBA" id="ARBA00022692"/>
    </source>
</evidence>
<dbReference type="InterPro" id="IPR005467">
    <property type="entry name" value="His_kinase_dom"/>
</dbReference>
<evidence type="ECO:0000259" key="13">
    <source>
        <dbReference type="PROSITE" id="PS50885"/>
    </source>
</evidence>
<evidence type="ECO:0000313" key="14">
    <source>
        <dbReference type="EMBL" id="MBU4682582.1"/>
    </source>
</evidence>
<feature type="domain" description="Histidine kinase" evidence="12">
    <location>
        <begin position="397"/>
        <end position="587"/>
    </location>
</feature>
<evidence type="ECO:0000256" key="11">
    <source>
        <dbReference type="SAM" id="Phobius"/>
    </source>
</evidence>
<dbReference type="Pfam" id="PF02518">
    <property type="entry name" value="HATPase_c"/>
    <property type="match status" value="1"/>
</dbReference>
<keyword evidence="10" id="KW-0067">ATP-binding</keyword>
<dbReference type="PANTHER" id="PTHR24421:SF51">
    <property type="entry name" value="NITRATE_NITRITE SENSOR PROTEIN NARX"/>
    <property type="match status" value="1"/>
</dbReference>
<evidence type="ECO:0000256" key="2">
    <source>
        <dbReference type="ARBA" id="ARBA00022519"/>
    </source>
</evidence>
<evidence type="ECO:0000256" key="9">
    <source>
        <dbReference type="ARBA" id="ARBA00023136"/>
    </source>
</evidence>
<dbReference type="PANTHER" id="PTHR24421">
    <property type="entry name" value="NITRATE/NITRITE SENSOR PROTEIN NARX-RELATED"/>
    <property type="match status" value="1"/>
</dbReference>
<keyword evidence="5 11" id="KW-0812">Transmembrane</keyword>
<dbReference type="InterPro" id="IPR050482">
    <property type="entry name" value="Sensor_HK_TwoCompSys"/>
</dbReference>
<dbReference type="PROSITE" id="PS50885">
    <property type="entry name" value="HAMP"/>
    <property type="match status" value="1"/>
</dbReference>
<dbReference type="SMART" id="SM00387">
    <property type="entry name" value="HATPase_c"/>
    <property type="match status" value="1"/>
</dbReference>
<keyword evidence="3" id="KW-0597">Phosphoprotein</keyword>
<sequence>MLKRLFSPLSLVNQLALVVMLLALLSVAGMGAAGWLAQGISGNAHAINKTGSMRMQSYRLLSAIPLSEQDSVLLREMEQTTWSDELRLAAQRDGQQAKLKQLQDYWRITLEPALTQAQTPHQVEPEVKHFVASIDELVSSFDRTTEMRLHHVILLQQGMVLLLGLLIIFTLIWLRKRLLKPWRQLLAMAAAIGKRDFTQRVNVRGRDEMATLGIALNSMSGELAQSYAVLERRVREKTAGLEQKNQMLSFLYQANRRLHSRNPLCQRISPVLSELQELTPLHGIELRVYEYEDEENYQEFTFQPDARCNAQGCQLCPASGYSVPQGSSTLKWRLTDNQIQYGLVLAQLPQGSSLTDDQQQLIATLMELLTATLAMERQYEHQQQLVVMEERSAIARELHDSIAQSLSCMKMQVSCLQMQGEALPEQSKTLLEQIRGELNTSWRQLRELLTTFRLQLTEPGLRPALEASCQEFSEKFGFPVALDYQLPPRLVPSHQAIHLVQIAREAMNNSLKHADASACGISVTRQGNQVRLAVWDNGRGIPDSAERSNHYGLIIMRDRAQTLQGDCQVRARPCGGTEVIVNFMPELPLSSTTRSEE</sequence>
<keyword evidence="8 10" id="KW-0902">Two-component regulatory system</keyword>
<dbReference type="InterPro" id="IPR029095">
    <property type="entry name" value="NarX-like_N"/>
</dbReference>
<reference evidence="14 15" key="1">
    <citation type="submission" date="2021-04" db="EMBL/GenBank/DDBJ databases">
        <authorList>
            <person name="Seiffert S.N."/>
        </authorList>
    </citation>
    <scope>NUCLEOTIDE SEQUENCE [LARGE SCALE GENOMIC DNA]</scope>
    <source>
        <strain evidence="14 15">1</strain>
    </source>
</reference>
<keyword evidence="10" id="KW-1003">Cell membrane</keyword>
<evidence type="ECO:0000256" key="4">
    <source>
        <dbReference type="ARBA" id="ARBA00022679"/>
    </source>
</evidence>
<keyword evidence="2 10" id="KW-0997">Cell inner membrane</keyword>
<feature type="transmembrane region" description="Helical" evidence="11">
    <location>
        <begin position="153"/>
        <end position="174"/>
    </location>
</feature>
<comment type="catalytic activity">
    <reaction evidence="10">
        <text>ATP + protein L-histidine = ADP + protein N-phospho-L-histidine.</text>
        <dbReference type="EC" id="2.7.13.3"/>
    </reaction>
</comment>
<comment type="caution">
    <text evidence="14">The sequence shown here is derived from an EMBL/GenBank/DDBJ whole genome shotgun (WGS) entry which is preliminary data.</text>
</comment>
<keyword evidence="9 10" id="KW-0472">Membrane</keyword>
<evidence type="ECO:0000256" key="6">
    <source>
        <dbReference type="ARBA" id="ARBA00022777"/>
    </source>
</evidence>
<evidence type="ECO:0000256" key="10">
    <source>
        <dbReference type="PIRNR" id="PIRNR003167"/>
    </source>
</evidence>
<dbReference type="RefSeq" id="WP_216375797.1">
    <property type="nucleotide sequence ID" value="NZ_JAGRYT010000022.1"/>
</dbReference>
<keyword evidence="15" id="KW-1185">Reference proteome</keyword>